<keyword evidence="1" id="KW-1133">Transmembrane helix</keyword>
<evidence type="ECO:0000256" key="1">
    <source>
        <dbReference type="SAM" id="Phobius"/>
    </source>
</evidence>
<feature type="non-terminal residue" evidence="2">
    <location>
        <position position="117"/>
    </location>
</feature>
<organism evidence="2">
    <name type="scientific">marine sediment metagenome</name>
    <dbReference type="NCBI Taxonomy" id="412755"/>
    <lineage>
        <taxon>unclassified sequences</taxon>
        <taxon>metagenomes</taxon>
        <taxon>ecological metagenomes</taxon>
    </lineage>
</organism>
<dbReference type="AlphaFoldDB" id="X1M2L1"/>
<comment type="caution">
    <text evidence="2">The sequence shown here is derived from an EMBL/GenBank/DDBJ whole genome shotgun (WGS) entry which is preliminary data.</text>
</comment>
<proteinExistence type="predicted"/>
<protein>
    <submittedName>
        <fullName evidence="2">Uncharacterized protein</fullName>
    </submittedName>
</protein>
<dbReference type="EMBL" id="BARV01014991">
    <property type="protein sequence ID" value="GAI25578.1"/>
    <property type="molecule type" value="Genomic_DNA"/>
</dbReference>
<feature type="transmembrane region" description="Helical" evidence="1">
    <location>
        <begin position="6"/>
        <end position="26"/>
    </location>
</feature>
<keyword evidence="1" id="KW-0472">Membrane</keyword>
<accession>X1M2L1</accession>
<keyword evidence="1" id="KW-0812">Transmembrane</keyword>
<reference evidence="2" key="1">
    <citation type="journal article" date="2014" name="Front. Microbiol.">
        <title>High frequency of phylogenetically diverse reductive dehalogenase-homologous genes in deep subseafloor sedimentary metagenomes.</title>
        <authorList>
            <person name="Kawai M."/>
            <person name="Futagami T."/>
            <person name="Toyoda A."/>
            <person name="Takaki Y."/>
            <person name="Nishi S."/>
            <person name="Hori S."/>
            <person name="Arai W."/>
            <person name="Tsubouchi T."/>
            <person name="Morono Y."/>
            <person name="Uchiyama I."/>
            <person name="Ito T."/>
            <person name="Fujiyama A."/>
            <person name="Inagaki F."/>
            <person name="Takami H."/>
        </authorList>
    </citation>
    <scope>NUCLEOTIDE SEQUENCE</scope>
    <source>
        <strain evidence="2">Expedition CK06-06</strain>
    </source>
</reference>
<evidence type="ECO:0000313" key="2">
    <source>
        <dbReference type="EMBL" id="GAI25578.1"/>
    </source>
</evidence>
<sequence length="117" mass="13235">MQVNKVRPIIIGLLFLIWVVVTHSIFEKPLESAITYKLGLGDEIDFTAITKTADGAGSGLNSDKLDGYQATDFMPSDQWDTEAKVEAIWEVEEIYTSDDSYLYWVLRYMIGADIIYS</sequence>
<gene>
    <name evidence="2" type="ORF">S06H3_25985</name>
</gene>
<name>X1M2L1_9ZZZZ</name>